<accession>A0A286GS67</accession>
<dbReference type="RefSeq" id="WP_097131248.1">
    <property type="nucleotide sequence ID" value="NZ_OCNH01000008.1"/>
</dbReference>
<proteinExistence type="predicted"/>
<keyword evidence="3" id="KW-1185">Reference proteome</keyword>
<name>A0A286GS67_9BACT</name>
<dbReference type="SUPFAM" id="SSF52540">
    <property type="entry name" value="P-loop containing nucleoside triphosphate hydrolases"/>
    <property type="match status" value="1"/>
</dbReference>
<evidence type="ECO:0000313" key="2">
    <source>
        <dbReference type="EMBL" id="SOD98411.1"/>
    </source>
</evidence>
<keyword evidence="1" id="KW-1133">Transmembrane helix</keyword>
<dbReference type="Gene3D" id="3.40.50.300">
    <property type="entry name" value="P-loop containing nucleotide triphosphate hydrolases"/>
    <property type="match status" value="1"/>
</dbReference>
<dbReference type="Proteomes" id="UP000219452">
    <property type="component" value="Unassembled WGS sequence"/>
</dbReference>
<feature type="transmembrane region" description="Helical" evidence="1">
    <location>
        <begin position="24"/>
        <end position="46"/>
    </location>
</feature>
<gene>
    <name evidence="2" type="ORF">SAMN06269250_6071</name>
</gene>
<evidence type="ECO:0000313" key="3">
    <source>
        <dbReference type="Proteomes" id="UP000219452"/>
    </source>
</evidence>
<dbReference type="InterPro" id="IPR027417">
    <property type="entry name" value="P-loop_NTPase"/>
</dbReference>
<evidence type="ECO:0000256" key="1">
    <source>
        <dbReference type="SAM" id="Phobius"/>
    </source>
</evidence>
<dbReference type="EMBL" id="OCNH01000008">
    <property type="protein sequence ID" value="SOD98411.1"/>
    <property type="molecule type" value="Genomic_DNA"/>
</dbReference>
<keyword evidence="1" id="KW-0812">Transmembrane</keyword>
<sequence>MGEARRYGWRVKVSQSIDLHEKDLSYGVFFIYTVLYIYKTVFIFVGKTNEMTMTNKVGSPVEGDDFFDRKAELAEAWDLLQNGNHLLISAPRRVGKTSLVRRLVRDAQGANWKALFINVEGEENEIGFVRLFVEGLKEQKNWFEKTKDNTFKTLSSLLQSLELEVKADDVGSMTVKWNQAKTADLKTQLLDLLRTMEDGLIVIDELPILLNRIAKAENGKQRAESFLHWLRSFRQLPGLRIRWVFCGSIGLDSFTERMGVVKTINDLYGFPLGAFTPKVADQFLERLGQDNSLPLSPAVRQEIVTLTGWPLPYYLQLLFSKLKSAHRIQGLSSVVTVEDVAPAFSKAAVHSNLGTWMERLDEQLTDEDARLAKGILDLLSRQQKGRKRSLLEQHLGALRVAPENIKDKATQLLKMLERDGYLLSQEGTYAFRSPLLRTYWFTTRLQ</sequence>
<reference evidence="3" key="1">
    <citation type="submission" date="2017-09" db="EMBL/GenBank/DDBJ databases">
        <authorList>
            <person name="Varghese N."/>
            <person name="Submissions S."/>
        </authorList>
    </citation>
    <scope>NUCLEOTIDE SEQUENCE [LARGE SCALE GENOMIC DNA]</scope>
    <source>
        <strain evidence="3">DSM 29961</strain>
    </source>
</reference>
<protein>
    <submittedName>
        <fullName evidence="2">AAA domain-containing protein</fullName>
    </submittedName>
</protein>
<organism evidence="2 3">
    <name type="scientific">Spirosoma fluviale</name>
    <dbReference type="NCBI Taxonomy" id="1597977"/>
    <lineage>
        <taxon>Bacteria</taxon>
        <taxon>Pseudomonadati</taxon>
        <taxon>Bacteroidota</taxon>
        <taxon>Cytophagia</taxon>
        <taxon>Cytophagales</taxon>
        <taxon>Cytophagaceae</taxon>
        <taxon>Spirosoma</taxon>
    </lineage>
</organism>
<dbReference type="PANTHER" id="PTHR34301">
    <property type="entry name" value="DNA-BINDING PROTEIN-RELATED"/>
    <property type="match status" value="1"/>
</dbReference>
<dbReference type="AlphaFoldDB" id="A0A286GS67"/>
<dbReference type="PANTHER" id="PTHR34301:SF8">
    <property type="entry name" value="ATPASE DOMAIN-CONTAINING PROTEIN"/>
    <property type="match status" value="1"/>
</dbReference>
<dbReference type="OrthoDB" id="9805535at2"/>
<keyword evidence="1" id="KW-0472">Membrane</keyword>